<proteinExistence type="predicted"/>
<name>A0A5S6Q7K0_TRIMR</name>
<sequence>MVPLPTCRRALSRRSERWNERCMTIRLENSITFLRNSDGTPFAFSTCRAIAGSSEGNEAQSNGSVPSMNAAAETCAEFAKREAGLHFALLRHLDLSSLGCLSEHCEVSNRLGNRCSLTDKFSYPFLRRLDHY</sequence>
<evidence type="ECO:0000313" key="2">
    <source>
        <dbReference type="WBParaSite" id="TMUE_1000003095.1"/>
    </source>
</evidence>
<reference evidence="2" key="1">
    <citation type="submission" date="2019-12" db="UniProtKB">
        <authorList>
            <consortium name="WormBaseParasite"/>
        </authorList>
    </citation>
    <scope>IDENTIFICATION</scope>
</reference>
<dbReference type="AlphaFoldDB" id="A0A5S6Q7K0"/>
<protein>
    <submittedName>
        <fullName evidence="2">Uncharacterized protein</fullName>
    </submittedName>
</protein>
<evidence type="ECO:0000313" key="1">
    <source>
        <dbReference type="Proteomes" id="UP000046395"/>
    </source>
</evidence>
<accession>A0A5S6Q7K0</accession>
<dbReference type="Proteomes" id="UP000046395">
    <property type="component" value="Unassembled WGS sequence"/>
</dbReference>
<keyword evidence="1" id="KW-1185">Reference proteome</keyword>
<dbReference type="WBParaSite" id="TMUE_1000003095.1">
    <property type="protein sequence ID" value="TMUE_1000003095.1"/>
    <property type="gene ID" value="WBGene00292775"/>
</dbReference>
<organism evidence="1 2">
    <name type="scientific">Trichuris muris</name>
    <name type="common">Mouse whipworm</name>
    <dbReference type="NCBI Taxonomy" id="70415"/>
    <lineage>
        <taxon>Eukaryota</taxon>
        <taxon>Metazoa</taxon>
        <taxon>Ecdysozoa</taxon>
        <taxon>Nematoda</taxon>
        <taxon>Enoplea</taxon>
        <taxon>Dorylaimia</taxon>
        <taxon>Trichinellida</taxon>
        <taxon>Trichuridae</taxon>
        <taxon>Trichuris</taxon>
    </lineage>
</organism>